<dbReference type="EMBL" id="JAUSVS010000007">
    <property type="protein sequence ID" value="MDQ0465556.1"/>
    <property type="molecule type" value="Genomic_DNA"/>
</dbReference>
<evidence type="ECO:0000313" key="2">
    <source>
        <dbReference type="EMBL" id="MDQ0465556.1"/>
    </source>
</evidence>
<feature type="domain" description="DUF1330" evidence="1">
    <location>
        <begin position="65"/>
        <end position="138"/>
    </location>
</feature>
<dbReference type="Gene3D" id="3.30.70.100">
    <property type="match status" value="1"/>
</dbReference>
<dbReference type="SUPFAM" id="SSF54909">
    <property type="entry name" value="Dimeric alpha+beta barrel"/>
    <property type="match status" value="1"/>
</dbReference>
<reference evidence="2 3" key="1">
    <citation type="submission" date="2023-07" db="EMBL/GenBank/DDBJ databases">
        <title>Genomic Encyclopedia of Type Strains, Phase IV (KMG-IV): sequencing the most valuable type-strain genomes for metagenomic binning, comparative biology and taxonomic classification.</title>
        <authorList>
            <person name="Goeker M."/>
        </authorList>
    </citation>
    <scope>NUCLEOTIDE SEQUENCE [LARGE SCALE GENOMIC DNA]</scope>
    <source>
        <strain evidence="2 3">DSM 18695</strain>
    </source>
</reference>
<evidence type="ECO:0000259" key="1">
    <source>
        <dbReference type="Pfam" id="PF07045"/>
    </source>
</evidence>
<dbReference type="Proteomes" id="UP001228905">
    <property type="component" value="Unassembled WGS sequence"/>
</dbReference>
<proteinExistence type="predicted"/>
<comment type="caution">
    <text evidence="2">The sequence shown here is derived from an EMBL/GenBank/DDBJ whole genome shotgun (WGS) entry which is preliminary data.</text>
</comment>
<dbReference type="RefSeq" id="WP_307350984.1">
    <property type="nucleotide sequence ID" value="NZ_JAUSVS010000007.1"/>
</dbReference>
<dbReference type="InterPro" id="IPR010753">
    <property type="entry name" value="DUF1330"/>
</dbReference>
<evidence type="ECO:0000313" key="3">
    <source>
        <dbReference type="Proteomes" id="UP001228905"/>
    </source>
</evidence>
<protein>
    <submittedName>
        <fullName evidence="2">Uncharacterized protein (DUF1330 family)</fullName>
    </submittedName>
</protein>
<sequence length="148" mass="15572">MTDDPTINELTAFFGEGAGMPTAAQWRALQAGPADAPICVINLVKLRPAADYGPGSAEPSRTGLEAFMQYGAGSTPRILANGGSVVMGGGVQPPLVGDDEAWDIGIVVNWPSRRAMIALFQDPAYRAIFVHRRAAVERYRASVISAAG</sequence>
<dbReference type="InterPro" id="IPR011008">
    <property type="entry name" value="Dimeric_a/b-barrel"/>
</dbReference>
<organism evidence="2 3">
    <name type="scientific">Caulobacter ginsengisoli</name>
    <dbReference type="NCBI Taxonomy" id="400775"/>
    <lineage>
        <taxon>Bacteria</taxon>
        <taxon>Pseudomonadati</taxon>
        <taxon>Pseudomonadota</taxon>
        <taxon>Alphaproteobacteria</taxon>
        <taxon>Caulobacterales</taxon>
        <taxon>Caulobacteraceae</taxon>
        <taxon>Caulobacter</taxon>
    </lineage>
</organism>
<name>A0ABU0IW32_9CAUL</name>
<gene>
    <name evidence="2" type="ORF">QO010_003345</name>
</gene>
<accession>A0ABU0IW32</accession>
<keyword evidence="3" id="KW-1185">Reference proteome</keyword>
<dbReference type="Pfam" id="PF07045">
    <property type="entry name" value="DUF1330"/>
    <property type="match status" value="1"/>
</dbReference>